<reference evidence="3 4" key="1">
    <citation type="journal article" date="2024" name="G3 (Bethesda)">
        <title>Genome assembly of Hibiscus sabdariffa L. provides insights into metabolisms of medicinal natural products.</title>
        <authorList>
            <person name="Kim T."/>
        </authorList>
    </citation>
    <scope>NUCLEOTIDE SEQUENCE [LARGE SCALE GENOMIC DNA]</scope>
    <source>
        <strain evidence="3">TK-2024</strain>
        <tissue evidence="3">Old leaves</tissue>
    </source>
</reference>
<comment type="caution">
    <text evidence="3">The sequence shown here is derived from an EMBL/GenBank/DDBJ whole genome shotgun (WGS) entry which is preliminary data.</text>
</comment>
<gene>
    <name evidence="3" type="ORF">V6N11_028570</name>
</gene>
<dbReference type="InterPro" id="IPR007110">
    <property type="entry name" value="Ig-like_dom"/>
</dbReference>
<feature type="compositionally biased region" description="Polar residues" evidence="1">
    <location>
        <begin position="55"/>
        <end position="79"/>
    </location>
</feature>
<evidence type="ECO:0000259" key="2">
    <source>
        <dbReference type="PROSITE" id="PS50835"/>
    </source>
</evidence>
<keyword evidence="4" id="KW-1185">Reference proteome</keyword>
<feature type="region of interest" description="Disordered" evidence="1">
    <location>
        <begin position="55"/>
        <end position="92"/>
    </location>
</feature>
<feature type="domain" description="Ig-like" evidence="2">
    <location>
        <begin position="6"/>
        <end position="92"/>
    </location>
</feature>
<evidence type="ECO:0000256" key="1">
    <source>
        <dbReference type="SAM" id="MobiDB-lite"/>
    </source>
</evidence>
<dbReference type="EMBL" id="JBBPBN010000457">
    <property type="protein sequence ID" value="KAK8486101.1"/>
    <property type="molecule type" value="Genomic_DNA"/>
</dbReference>
<accession>A0ABR1ZZF6</accession>
<evidence type="ECO:0000313" key="4">
    <source>
        <dbReference type="Proteomes" id="UP001396334"/>
    </source>
</evidence>
<dbReference type="PROSITE" id="PS50835">
    <property type="entry name" value="IG_LIKE"/>
    <property type="match status" value="1"/>
</dbReference>
<evidence type="ECO:0000313" key="3">
    <source>
        <dbReference type="EMBL" id="KAK8486101.1"/>
    </source>
</evidence>
<proteinExistence type="predicted"/>
<protein>
    <recommendedName>
        <fullName evidence="2">Ig-like domain-containing protein</fullName>
    </recommendedName>
</protein>
<organism evidence="3 4">
    <name type="scientific">Hibiscus sabdariffa</name>
    <name type="common">roselle</name>
    <dbReference type="NCBI Taxonomy" id="183260"/>
    <lineage>
        <taxon>Eukaryota</taxon>
        <taxon>Viridiplantae</taxon>
        <taxon>Streptophyta</taxon>
        <taxon>Embryophyta</taxon>
        <taxon>Tracheophyta</taxon>
        <taxon>Spermatophyta</taxon>
        <taxon>Magnoliopsida</taxon>
        <taxon>eudicotyledons</taxon>
        <taxon>Gunneridae</taxon>
        <taxon>Pentapetalae</taxon>
        <taxon>rosids</taxon>
        <taxon>malvids</taxon>
        <taxon>Malvales</taxon>
        <taxon>Malvaceae</taxon>
        <taxon>Malvoideae</taxon>
        <taxon>Hibiscus</taxon>
    </lineage>
</organism>
<sequence>MTTSSPSLVVCATTSSSPIVCATTSSSLVCATTSPSPFVFIPTPGHVMTVRWMPSSQEENNGTQHLSQSSTVIQTSQEDNIPCTMAKKPRMV</sequence>
<dbReference type="Proteomes" id="UP001396334">
    <property type="component" value="Unassembled WGS sequence"/>
</dbReference>
<name>A0ABR1ZZF6_9ROSI</name>